<evidence type="ECO:0000256" key="2">
    <source>
        <dbReference type="ARBA" id="ARBA00022723"/>
    </source>
</evidence>
<gene>
    <name evidence="7" type="ORF">P608_23515</name>
</gene>
<dbReference type="InterPro" id="IPR003819">
    <property type="entry name" value="TauD/TfdA-like"/>
</dbReference>
<dbReference type="SUPFAM" id="SSF51197">
    <property type="entry name" value="Clavaminate synthase-like"/>
    <property type="match status" value="1"/>
</dbReference>
<dbReference type="Gene3D" id="3.60.130.10">
    <property type="entry name" value="Clavaminate synthase-like"/>
    <property type="match status" value="1"/>
</dbReference>
<evidence type="ECO:0000256" key="1">
    <source>
        <dbReference type="ARBA" id="ARBA00005896"/>
    </source>
</evidence>
<dbReference type="AlphaFoldDB" id="A0A0E3BUS3"/>
<evidence type="ECO:0000259" key="6">
    <source>
        <dbReference type="Pfam" id="PF02668"/>
    </source>
</evidence>
<evidence type="ECO:0000256" key="4">
    <source>
        <dbReference type="ARBA" id="ARBA00023002"/>
    </source>
</evidence>
<keyword evidence="8" id="KW-1185">Reference proteome</keyword>
<dbReference type="EMBL" id="AWTP01000151">
    <property type="protein sequence ID" value="KGH05128.1"/>
    <property type="molecule type" value="Genomic_DNA"/>
</dbReference>
<evidence type="ECO:0000313" key="8">
    <source>
        <dbReference type="Proteomes" id="UP000029549"/>
    </source>
</evidence>
<evidence type="ECO:0000256" key="3">
    <source>
        <dbReference type="ARBA" id="ARBA00022964"/>
    </source>
</evidence>
<comment type="similarity">
    <text evidence="1">Belongs to the TfdA dioxygenase family.</text>
</comment>
<dbReference type="PANTHER" id="PTHR43779">
    <property type="entry name" value="DIOXYGENASE RV0097-RELATED"/>
    <property type="match status" value="1"/>
</dbReference>
<reference evidence="7 8" key="1">
    <citation type="submission" date="2013-09" db="EMBL/GenBank/DDBJ databases">
        <title>High correlation between genotypes and phenotypes of environmental bacteria Comamonas testosteroni strains.</title>
        <authorList>
            <person name="Liu L."/>
            <person name="Zhu W."/>
            <person name="Xia X."/>
            <person name="Xu B."/>
            <person name="Luo M."/>
            <person name="Wang G."/>
        </authorList>
    </citation>
    <scope>NUCLEOTIDE SEQUENCE [LARGE SCALE GENOMIC DNA]</scope>
    <source>
        <strain evidence="7 8">DF2</strain>
    </source>
</reference>
<keyword evidence="3" id="KW-0223">Dioxygenase</keyword>
<dbReference type="GO" id="GO:0046872">
    <property type="term" value="F:metal ion binding"/>
    <property type="evidence" value="ECO:0007669"/>
    <property type="project" value="UniProtKB-KW"/>
</dbReference>
<dbReference type="PANTHER" id="PTHR43779:SF3">
    <property type="entry name" value="(3R)-3-[(CARBOXYMETHYL)AMINO]FATTY ACID OXYGENASE_DECARBOXYLASE"/>
    <property type="match status" value="1"/>
</dbReference>
<keyword evidence="4" id="KW-0560">Oxidoreductase</keyword>
<comment type="caution">
    <text evidence="7">The sequence shown here is derived from an EMBL/GenBank/DDBJ whole genome shotgun (WGS) entry which is preliminary data.</text>
</comment>
<dbReference type="Pfam" id="PF02668">
    <property type="entry name" value="TauD"/>
    <property type="match status" value="1"/>
</dbReference>
<evidence type="ECO:0000256" key="5">
    <source>
        <dbReference type="ARBA" id="ARBA00023004"/>
    </source>
</evidence>
<sequence length="297" mass="33753">MSISIYPVTPGFAAEVGDIDLTRPLSPEDWTAVKQAFHHYAVLVFPEQDLSADAHIEFAKRFGPIEQDRPIDEPVKHAAFAHISNVTEDGSIYQPGSRERMFKAGNKLWHTDSSFRFIPGYASLLYTRGIAPIGGHTEFADQRAAYDALPATTKERLQGLVAVHSIETSRRRSGFMDFSEDEARRMPPVPQALVRTIPETGRKSLYVASHAGTIRGMDPDEGRALIDELVEHVTQRQFVYTHRWRPRELVMWDNRCTMHRGTDYDDLRWKRDMRRATTSDIANSCEQEGLHWEAATA</sequence>
<proteinExistence type="inferred from homology"/>
<protein>
    <recommendedName>
        <fullName evidence="6">TauD/TfdA-like domain-containing protein</fullName>
    </recommendedName>
</protein>
<keyword evidence="5" id="KW-0408">Iron</keyword>
<organism evidence="7 8">
    <name type="scientific">Comamonas thiooxydans</name>
    <dbReference type="NCBI Taxonomy" id="363952"/>
    <lineage>
        <taxon>Bacteria</taxon>
        <taxon>Pseudomonadati</taxon>
        <taxon>Pseudomonadota</taxon>
        <taxon>Betaproteobacteria</taxon>
        <taxon>Burkholderiales</taxon>
        <taxon>Comamonadaceae</taxon>
        <taxon>Comamonas</taxon>
    </lineage>
</organism>
<evidence type="ECO:0000313" key="7">
    <source>
        <dbReference type="EMBL" id="KGH05128.1"/>
    </source>
</evidence>
<name>A0A0E3BUS3_9BURK</name>
<keyword evidence="2" id="KW-0479">Metal-binding</keyword>
<dbReference type="GO" id="GO:0016706">
    <property type="term" value="F:2-oxoglutarate-dependent dioxygenase activity"/>
    <property type="evidence" value="ECO:0007669"/>
    <property type="project" value="UniProtKB-ARBA"/>
</dbReference>
<dbReference type="InterPro" id="IPR042098">
    <property type="entry name" value="TauD-like_sf"/>
</dbReference>
<accession>A0A0E3BUS3</accession>
<dbReference type="Proteomes" id="UP000029549">
    <property type="component" value="Unassembled WGS sequence"/>
</dbReference>
<feature type="domain" description="TauD/TfdA-like" evidence="6">
    <location>
        <begin position="5"/>
        <end position="277"/>
    </location>
</feature>
<dbReference type="InterPro" id="IPR051178">
    <property type="entry name" value="TfdA_dioxygenase"/>
</dbReference>
<dbReference type="RefSeq" id="WP_034389539.1">
    <property type="nucleotide sequence ID" value="NZ_AWTM01000129.1"/>
</dbReference>